<dbReference type="RefSeq" id="WP_066233887.1">
    <property type="nucleotide sequence ID" value="NZ_JARTFQ010000010.1"/>
</dbReference>
<name>A0ABU6NXC0_9BACI</name>
<evidence type="ECO:0000313" key="4">
    <source>
        <dbReference type="Proteomes" id="UP001342826"/>
    </source>
</evidence>
<organism evidence="3 4">
    <name type="scientific">Metabacillus fastidiosus</name>
    <dbReference type="NCBI Taxonomy" id="1458"/>
    <lineage>
        <taxon>Bacteria</taxon>
        <taxon>Bacillati</taxon>
        <taxon>Bacillota</taxon>
        <taxon>Bacilli</taxon>
        <taxon>Bacillales</taxon>
        <taxon>Bacillaceae</taxon>
        <taxon>Metabacillus</taxon>
    </lineage>
</organism>
<comment type="caution">
    <text evidence="3">The sequence shown here is derived from an EMBL/GenBank/DDBJ whole genome shotgun (WGS) entry which is preliminary data.</text>
</comment>
<dbReference type="GeneID" id="301142624"/>
<feature type="chain" id="PRO_5045097619" description="Secreted protein" evidence="2">
    <location>
        <begin position="25"/>
        <end position="86"/>
    </location>
</feature>
<accession>A0ABU6NXC0</accession>
<gene>
    <name evidence="3" type="ORF">P9271_04010</name>
</gene>
<feature type="region of interest" description="Disordered" evidence="1">
    <location>
        <begin position="24"/>
        <end position="86"/>
    </location>
</feature>
<keyword evidence="4" id="KW-1185">Reference proteome</keyword>
<dbReference type="Proteomes" id="UP001342826">
    <property type="component" value="Unassembled WGS sequence"/>
</dbReference>
<evidence type="ECO:0008006" key="5">
    <source>
        <dbReference type="Google" id="ProtNLM"/>
    </source>
</evidence>
<feature type="signal peptide" evidence="2">
    <location>
        <begin position="1"/>
        <end position="24"/>
    </location>
</feature>
<evidence type="ECO:0000313" key="3">
    <source>
        <dbReference type="EMBL" id="MED4400496.1"/>
    </source>
</evidence>
<dbReference type="EMBL" id="JARTFS010000004">
    <property type="protein sequence ID" value="MED4400496.1"/>
    <property type="molecule type" value="Genomic_DNA"/>
</dbReference>
<proteinExistence type="predicted"/>
<dbReference type="PROSITE" id="PS51257">
    <property type="entry name" value="PROKAR_LIPOPROTEIN"/>
    <property type="match status" value="1"/>
</dbReference>
<evidence type="ECO:0000256" key="1">
    <source>
        <dbReference type="SAM" id="MobiDB-lite"/>
    </source>
</evidence>
<sequence length="86" mass="9582">MNNKWLLMLVSICLSIMMLVGCNANENPAPVENDQNVDQNGDDTDNLPGVDEDDNMLKDDEKDNDPDPEDPVEDAEDMGDNDNKDE</sequence>
<keyword evidence="2" id="KW-0732">Signal</keyword>
<protein>
    <recommendedName>
        <fullName evidence="5">Secreted protein</fullName>
    </recommendedName>
</protein>
<reference evidence="3 4" key="1">
    <citation type="submission" date="2023-03" db="EMBL/GenBank/DDBJ databases">
        <title>Bacillus Genome Sequencing.</title>
        <authorList>
            <person name="Dunlap C."/>
        </authorList>
    </citation>
    <scope>NUCLEOTIDE SEQUENCE [LARGE SCALE GENOMIC DNA]</scope>
    <source>
        <strain evidence="3 4">NRS-1717</strain>
    </source>
</reference>
<feature type="compositionally biased region" description="Acidic residues" evidence="1">
    <location>
        <begin position="40"/>
        <end position="54"/>
    </location>
</feature>
<feature type="compositionally biased region" description="Acidic residues" evidence="1">
    <location>
        <begin position="62"/>
        <end position="86"/>
    </location>
</feature>
<evidence type="ECO:0000256" key="2">
    <source>
        <dbReference type="SAM" id="SignalP"/>
    </source>
</evidence>